<name>A0ABV2C013_9GAMM</name>
<keyword evidence="4" id="KW-1185">Reference proteome</keyword>
<dbReference type="Proteomes" id="UP001548189">
    <property type="component" value="Unassembled WGS sequence"/>
</dbReference>
<dbReference type="InterPro" id="IPR014755">
    <property type="entry name" value="Cu-Rt/internalin_Ig-like"/>
</dbReference>
<keyword evidence="1" id="KW-0732">Signal</keyword>
<evidence type="ECO:0000256" key="1">
    <source>
        <dbReference type="ARBA" id="ARBA00022729"/>
    </source>
</evidence>
<accession>A0ABV2C013</accession>
<dbReference type="SUPFAM" id="SSF52266">
    <property type="entry name" value="SGNH hydrolase"/>
    <property type="match status" value="1"/>
</dbReference>
<dbReference type="Gene3D" id="2.60.40.3710">
    <property type="match status" value="1"/>
</dbReference>
<evidence type="ECO:0000313" key="4">
    <source>
        <dbReference type="Proteomes" id="UP001548189"/>
    </source>
</evidence>
<sequence length="880" mass="96443">MMFNLTFTRWKFFIPIVFILSSMVISGCKVDGLTFTVTVETDAEILVTSSTPASNATEVLTNTQLSVSYSEAIEADGLLIDVTLIAGTEVVSGTHQVTGDTVYFYPHNQLSGNTQYTLSVTGSLSERALEPALIFFSTESQSALSVTQVSPLPSATDVDVNSMIEVDFNQIIDTANLTLAVTQSNQAITGQSQLMGNQILFIPDQPLANGSLVSVNVNDNTADTSLFNWQFTTIAADNTSSTACHNAYNTGFALTAGHDASAIPASTSLAKGAEYIDPVYNTCIKRMTDHKVEAPKGFARVEYSRKQAFNADSSMFLVLAYNGYWHVYDADSGEYLKQLNGPASDAEVRWDSNDPNKLHYMPTYGGMKVFELDVLSNTSRVIADFTGRLPWSNAARAWTKAEGTNSADGRYWGMQVETSDFYPLGLMVWDKWTDQIVGTWDFAAHNVGRPDHTSMSPSGDYIVASWDGNSYGTTAFSRDFTQQVKLHTKSEHSDLALLPNGNDAYVAVDYQSNGGPVFMVEIQTGTRTDLFNSYVNGSATAFHFSGKAYNKPGWVLVSTYGDTATNDGSRVWMHDKVFALELKANPTILNIAFHHSVPNGYWTEPHATVNRDFTRVAFNSNWGVDLPTDIDVYQVFLPQGAITSQAPADEAPVPTETGLINKSLDTTAQRVLFVGNSLTGHFDIPGTLKQMATEKGIALSIDTEIYGGNTFENHYFREATTTKINTGDYDTVVLQGGSYEPIYETDKLMTYGGLMSDRVIAANKTPVFYMTWHHRDAYSVEAPKVRENYQALANSKQQTLNPVGIAFAKVVTDYPAIQMFSDGTHQSEAGAFLSAAMFYGFLLKQDPTLLAYNGSIDAQTAATLKQVAKEVLMEYNQIVF</sequence>
<dbReference type="SUPFAM" id="SSF50969">
    <property type="entry name" value="YVTN repeat-like/Quinoprotein amine dehydrogenase"/>
    <property type="match status" value="1"/>
</dbReference>
<organism evidence="3 4">
    <name type="scientific">Aliikangiella maris</name>
    <dbReference type="NCBI Taxonomy" id="3162458"/>
    <lineage>
        <taxon>Bacteria</taxon>
        <taxon>Pseudomonadati</taxon>
        <taxon>Pseudomonadota</taxon>
        <taxon>Gammaproteobacteria</taxon>
        <taxon>Oceanospirillales</taxon>
        <taxon>Pleioneaceae</taxon>
        <taxon>Aliikangiella</taxon>
    </lineage>
</organism>
<feature type="domain" description="SbsA Ig-like" evidence="2">
    <location>
        <begin position="142"/>
        <end position="233"/>
    </location>
</feature>
<comment type="caution">
    <text evidence="3">The sequence shown here is derived from an EMBL/GenBank/DDBJ whole genome shotgun (WGS) entry which is preliminary data.</text>
</comment>
<reference evidence="3 4" key="1">
    <citation type="submission" date="2024-06" db="EMBL/GenBank/DDBJ databases">
        <authorList>
            <person name="Li F."/>
        </authorList>
    </citation>
    <scope>NUCLEOTIDE SEQUENCE [LARGE SCALE GENOMIC DNA]</scope>
    <source>
        <strain evidence="3 4">GXAS 311</strain>
    </source>
</reference>
<dbReference type="InterPro" id="IPR036514">
    <property type="entry name" value="SGNH_hydro_sf"/>
</dbReference>
<dbReference type="Pfam" id="PF13205">
    <property type="entry name" value="Big_5"/>
    <property type="match status" value="2"/>
</dbReference>
<dbReference type="Gene3D" id="3.40.50.1110">
    <property type="entry name" value="SGNH hydrolase"/>
    <property type="match status" value="1"/>
</dbReference>
<dbReference type="RefSeq" id="WP_353898083.1">
    <property type="nucleotide sequence ID" value="NZ_JBEVCJ010000082.1"/>
</dbReference>
<gene>
    <name evidence="3" type="ORF">ABVT43_20380</name>
</gene>
<dbReference type="Gene3D" id="2.60.40.1220">
    <property type="match status" value="1"/>
</dbReference>
<dbReference type="EMBL" id="JBEVCJ010000082">
    <property type="protein sequence ID" value="MET1257500.1"/>
    <property type="molecule type" value="Genomic_DNA"/>
</dbReference>
<dbReference type="InterPro" id="IPR011044">
    <property type="entry name" value="Quino_amine_DH_bsu"/>
</dbReference>
<dbReference type="InterPro" id="IPR032812">
    <property type="entry name" value="SbsA_Ig"/>
</dbReference>
<evidence type="ECO:0000313" key="3">
    <source>
        <dbReference type="EMBL" id="MET1257500.1"/>
    </source>
</evidence>
<evidence type="ECO:0000259" key="2">
    <source>
        <dbReference type="Pfam" id="PF13205"/>
    </source>
</evidence>
<feature type="domain" description="SbsA Ig-like" evidence="2">
    <location>
        <begin position="46"/>
        <end position="128"/>
    </location>
</feature>
<protein>
    <submittedName>
        <fullName evidence="3">Ig-like domain-containing protein</fullName>
    </submittedName>
</protein>
<proteinExistence type="predicted"/>